<name>A0A854Q7H7_CRYNE</name>
<evidence type="ECO:0008006" key="5">
    <source>
        <dbReference type="Google" id="ProtNLM"/>
    </source>
</evidence>
<feature type="region of interest" description="Disordered" evidence="1">
    <location>
        <begin position="125"/>
        <end position="153"/>
    </location>
</feature>
<evidence type="ECO:0000313" key="3">
    <source>
        <dbReference type="EMBL" id="OXG17767.1"/>
    </source>
</evidence>
<feature type="signal peptide" evidence="2">
    <location>
        <begin position="1"/>
        <end position="18"/>
    </location>
</feature>
<accession>A0A854Q7H7</accession>
<reference evidence="3 4" key="1">
    <citation type="submission" date="2017-06" db="EMBL/GenBank/DDBJ databases">
        <title>Global population genomics of the pathogenic fungus Cryptococcus neoformans var. grubii.</title>
        <authorList>
            <person name="Cuomo C."/>
            <person name="Litvintseva A."/>
            <person name="Chen Y."/>
            <person name="Young S."/>
            <person name="Zeng Q."/>
            <person name="Chapman S."/>
            <person name="Gujja S."/>
            <person name="Saif S."/>
            <person name="Birren B."/>
        </authorList>
    </citation>
    <scope>NUCLEOTIDE SEQUENCE [LARGE SCALE GENOMIC DNA]</scope>
    <source>
        <strain evidence="3 4">Tu259-1</strain>
    </source>
</reference>
<comment type="caution">
    <text evidence="3">The sequence shown here is derived from an EMBL/GenBank/DDBJ whole genome shotgun (WGS) entry which is preliminary data.</text>
</comment>
<evidence type="ECO:0000256" key="2">
    <source>
        <dbReference type="SAM" id="SignalP"/>
    </source>
</evidence>
<keyword evidence="2" id="KW-0732">Signal</keyword>
<proteinExistence type="predicted"/>
<dbReference type="Proteomes" id="UP000199727">
    <property type="component" value="Unassembled WGS sequence"/>
</dbReference>
<dbReference type="OrthoDB" id="5420143at2759"/>
<evidence type="ECO:0000256" key="1">
    <source>
        <dbReference type="SAM" id="MobiDB-lite"/>
    </source>
</evidence>
<feature type="chain" id="PRO_5032434512" description="Ser-Thr-rich glycosyl-phosphatidyl-inositol-anchored membrane family-domain-containing protein" evidence="2">
    <location>
        <begin position="19"/>
        <end position="201"/>
    </location>
</feature>
<gene>
    <name evidence="3" type="ORF">C361_04762</name>
</gene>
<organism evidence="3 4">
    <name type="scientific">Cryptococcus neoformans Tu259-1</name>
    <dbReference type="NCBI Taxonomy" id="1230072"/>
    <lineage>
        <taxon>Eukaryota</taxon>
        <taxon>Fungi</taxon>
        <taxon>Dikarya</taxon>
        <taxon>Basidiomycota</taxon>
        <taxon>Agaricomycotina</taxon>
        <taxon>Tremellomycetes</taxon>
        <taxon>Tremellales</taxon>
        <taxon>Cryptococcaceae</taxon>
        <taxon>Cryptococcus</taxon>
        <taxon>Cryptococcus neoformans species complex</taxon>
    </lineage>
</organism>
<evidence type="ECO:0000313" key="4">
    <source>
        <dbReference type="Proteomes" id="UP000199727"/>
    </source>
</evidence>
<dbReference type="AlphaFoldDB" id="A0A854Q7H7"/>
<sequence>MLAHFTTLALTFAATAQAAITILYPTTDTVWYKNNTVSLNWTVSDPQADTYLFRTFLSNSDQSLLSGNHTIADSTNATAQFVRVLLGRVPSGQGYMVTFVNTTNEAQVFATSESFEIADGEVTNSTTTASSTTSTSSSSVFIPNSRTSTSSLTTNPFATAQASATTTSSSGSSTLDTRAIGSILQGGMVLLPIVIRMGITL</sequence>
<protein>
    <recommendedName>
        <fullName evidence="5">Ser-Thr-rich glycosyl-phosphatidyl-inositol-anchored membrane family-domain-containing protein</fullName>
    </recommendedName>
</protein>
<dbReference type="EMBL" id="AMKT01000059">
    <property type="protein sequence ID" value="OXG17767.1"/>
    <property type="molecule type" value="Genomic_DNA"/>
</dbReference>